<dbReference type="EMBL" id="JALJOQ010000011">
    <property type="protein sequence ID" value="KAK9811165.1"/>
    <property type="molecule type" value="Genomic_DNA"/>
</dbReference>
<evidence type="ECO:0000256" key="7">
    <source>
        <dbReference type="ARBA" id="ARBA00022989"/>
    </source>
</evidence>
<dbReference type="Pfam" id="PF00083">
    <property type="entry name" value="Sugar_tr"/>
    <property type="match status" value="1"/>
</dbReference>
<evidence type="ECO:0000256" key="11">
    <source>
        <dbReference type="SAM" id="Phobius"/>
    </source>
</evidence>
<feature type="domain" description="Major facilitator superfamily (MFS) profile" evidence="12">
    <location>
        <begin position="27"/>
        <end position="475"/>
    </location>
</feature>
<feature type="transmembrane region" description="Helical" evidence="11">
    <location>
        <begin position="325"/>
        <end position="347"/>
    </location>
</feature>
<feature type="transmembrane region" description="Helical" evidence="11">
    <location>
        <begin position="425"/>
        <end position="444"/>
    </location>
</feature>
<dbReference type="Gene3D" id="1.20.1250.20">
    <property type="entry name" value="MFS general substrate transporter like domains"/>
    <property type="match status" value="1"/>
</dbReference>
<evidence type="ECO:0000256" key="4">
    <source>
        <dbReference type="ARBA" id="ARBA00022597"/>
    </source>
</evidence>
<keyword evidence="4" id="KW-0762">Sugar transport</keyword>
<feature type="transmembrane region" description="Helical" evidence="11">
    <location>
        <begin position="143"/>
        <end position="164"/>
    </location>
</feature>
<name>A0AAW1PMZ6_9CHLO</name>
<dbReference type="Proteomes" id="UP001465755">
    <property type="component" value="Unassembled WGS sequence"/>
</dbReference>
<evidence type="ECO:0000256" key="3">
    <source>
        <dbReference type="ARBA" id="ARBA00022448"/>
    </source>
</evidence>
<feature type="transmembrane region" description="Helical" evidence="11">
    <location>
        <begin position="117"/>
        <end position="137"/>
    </location>
</feature>
<feature type="transmembrane region" description="Helical" evidence="11">
    <location>
        <begin position="206"/>
        <end position="227"/>
    </location>
</feature>
<evidence type="ECO:0000256" key="8">
    <source>
        <dbReference type="ARBA" id="ARBA00023136"/>
    </source>
</evidence>
<comment type="subcellular location">
    <subcellularLocation>
        <location evidence="1">Membrane</location>
        <topology evidence="1">Multi-pass membrane protein</topology>
    </subcellularLocation>
</comment>
<feature type="transmembrane region" description="Helical" evidence="11">
    <location>
        <begin position="90"/>
        <end position="110"/>
    </location>
</feature>
<feature type="transmembrane region" description="Helical" evidence="11">
    <location>
        <begin position="354"/>
        <end position="376"/>
    </location>
</feature>
<gene>
    <name evidence="13" type="ORF">WJX73_007732</name>
</gene>
<feature type="transmembrane region" description="Helical" evidence="11">
    <location>
        <begin position="23"/>
        <end position="49"/>
    </location>
</feature>
<evidence type="ECO:0000259" key="12">
    <source>
        <dbReference type="PROSITE" id="PS50850"/>
    </source>
</evidence>
<evidence type="ECO:0000256" key="2">
    <source>
        <dbReference type="ARBA" id="ARBA00010992"/>
    </source>
</evidence>
<feature type="transmembrane region" description="Helical" evidence="11">
    <location>
        <begin position="382"/>
        <end position="405"/>
    </location>
</feature>
<feature type="region of interest" description="Disordered" evidence="10">
    <location>
        <begin position="547"/>
        <end position="623"/>
    </location>
</feature>
<dbReference type="PROSITE" id="PS00216">
    <property type="entry name" value="SUGAR_TRANSPORT_1"/>
    <property type="match status" value="1"/>
</dbReference>
<comment type="caution">
    <text evidence="13">The sequence shown here is derived from an EMBL/GenBank/DDBJ whole genome shotgun (WGS) entry which is preliminary data.</text>
</comment>
<accession>A0AAW1PMZ6</accession>
<dbReference type="SUPFAM" id="SSF103473">
    <property type="entry name" value="MFS general substrate transporter"/>
    <property type="match status" value="1"/>
</dbReference>
<dbReference type="NCBIfam" id="TIGR00879">
    <property type="entry name" value="SP"/>
    <property type="match status" value="1"/>
</dbReference>
<evidence type="ECO:0000313" key="14">
    <source>
        <dbReference type="Proteomes" id="UP001465755"/>
    </source>
</evidence>
<keyword evidence="8 11" id="KW-0472">Membrane</keyword>
<organism evidence="13 14">
    <name type="scientific">Symbiochloris irregularis</name>
    <dbReference type="NCBI Taxonomy" id="706552"/>
    <lineage>
        <taxon>Eukaryota</taxon>
        <taxon>Viridiplantae</taxon>
        <taxon>Chlorophyta</taxon>
        <taxon>core chlorophytes</taxon>
        <taxon>Trebouxiophyceae</taxon>
        <taxon>Trebouxiales</taxon>
        <taxon>Trebouxiaceae</taxon>
        <taxon>Symbiochloris</taxon>
    </lineage>
</organism>
<keyword evidence="14" id="KW-1185">Reference proteome</keyword>
<dbReference type="FunFam" id="1.20.1250.20:FF:000002">
    <property type="entry name" value="Sugar transport protein 13"/>
    <property type="match status" value="1"/>
</dbReference>
<dbReference type="InterPro" id="IPR020846">
    <property type="entry name" value="MFS_dom"/>
</dbReference>
<dbReference type="PRINTS" id="PR00171">
    <property type="entry name" value="SUGRTRNSPORT"/>
</dbReference>
<evidence type="ECO:0000256" key="10">
    <source>
        <dbReference type="SAM" id="MobiDB-lite"/>
    </source>
</evidence>
<evidence type="ECO:0000256" key="5">
    <source>
        <dbReference type="ARBA" id="ARBA00022692"/>
    </source>
</evidence>
<evidence type="ECO:0000256" key="1">
    <source>
        <dbReference type="ARBA" id="ARBA00004141"/>
    </source>
</evidence>
<dbReference type="CDD" id="cd17361">
    <property type="entry name" value="MFS_STP"/>
    <property type="match status" value="1"/>
</dbReference>
<reference evidence="13 14" key="1">
    <citation type="journal article" date="2024" name="Nat. Commun.">
        <title>Phylogenomics reveals the evolutionary origins of lichenization in chlorophyte algae.</title>
        <authorList>
            <person name="Puginier C."/>
            <person name="Libourel C."/>
            <person name="Otte J."/>
            <person name="Skaloud P."/>
            <person name="Haon M."/>
            <person name="Grisel S."/>
            <person name="Petersen M."/>
            <person name="Berrin J.G."/>
            <person name="Delaux P.M."/>
            <person name="Dal Grande F."/>
            <person name="Keller J."/>
        </authorList>
    </citation>
    <scope>NUCLEOTIDE SEQUENCE [LARGE SCALE GENOMIC DNA]</scope>
    <source>
        <strain evidence="13 14">SAG 2036</strain>
    </source>
</reference>
<dbReference type="GO" id="GO:0016020">
    <property type="term" value="C:membrane"/>
    <property type="evidence" value="ECO:0007669"/>
    <property type="project" value="UniProtKB-SubCell"/>
</dbReference>
<feature type="compositionally biased region" description="Polar residues" evidence="10">
    <location>
        <begin position="593"/>
        <end position="614"/>
    </location>
</feature>
<keyword evidence="3 9" id="KW-0813">Transport</keyword>
<protein>
    <recommendedName>
        <fullName evidence="12">Major facilitator superfamily (MFS) profile domain-containing protein</fullName>
    </recommendedName>
</protein>
<dbReference type="InterPro" id="IPR005829">
    <property type="entry name" value="Sugar_transporter_CS"/>
</dbReference>
<evidence type="ECO:0000256" key="6">
    <source>
        <dbReference type="ARBA" id="ARBA00022847"/>
    </source>
</evidence>
<comment type="similarity">
    <text evidence="2 9">Belongs to the major facilitator superfamily. Sugar transporter (TC 2.A.1.1) family.</text>
</comment>
<keyword evidence="5 11" id="KW-0812">Transmembrane</keyword>
<dbReference type="InterPro" id="IPR045262">
    <property type="entry name" value="STP/PLT_plant"/>
</dbReference>
<dbReference type="AlphaFoldDB" id="A0AAW1PMZ6"/>
<evidence type="ECO:0000313" key="13">
    <source>
        <dbReference type="EMBL" id="KAK9811165.1"/>
    </source>
</evidence>
<dbReference type="InterPro" id="IPR003663">
    <property type="entry name" value="Sugar/inositol_transpt"/>
</dbReference>
<keyword evidence="7 11" id="KW-1133">Transmembrane helix</keyword>
<evidence type="ECO:0000256" key="9">
    <source>
        <dbReference type="RuleBase" id="RU003346"/>
    </source>
</evidence>
<feature type="transmembrane region" description="Helical" evidence="11">
    <location>
        <begin position="450"/>
        <end position="471"/>
    </location>
</feature>
<dbReference type="InterPro" id="IPR036259">
    <property type="entry name" value="MFS_trans_sf"/>
</dbReference>
<sequence length="623" mass="68353">MAGGPILGEEGLNKRYPGRTTPFVFLTCLVAATGGALFGFDLGVTGGIVSMPGFLEQFFPGVLEEVDRDNTPGDTSRERFCQYNNQGLQWFTSSMFIAGAAACLPAGWITRKYGRKFAMLVAGLLFTAGVALSTAAWSLWVLILGRVLLGLGNSFGTIAVTLYNSEMAPAHIRGRLNQLFQLILSLGALVGQAINIGTTRIYPWGWRLSMGCAAVPSIILTLGGVLLPDTPNSLLQRGKDEAARAVLIKVRGTADVEEEFGDIRAAVQQAEQVKNPYRTICKRAYRPQLLIPLSVQIFHQWSGINTVTFFSPELLVSLGMPQKTALIATLLNTIASHLSTYVAIIVADKFGRRPLFIIGAIQEAVALVLIAVLIATLGEKLWTAWVVAIILCFYTGSFNASWAPLTWLYSSEIQPLETRAAGQSLSTLWWMILAFVVGQTYLTMLCALEWGLYLFFAGACILAAVTTYFLYPETKGLGIEETPQVFQQHWFWGRYSRDPEAARHHDTQLMQLPRMSLQSQTSMGPLHPNQSQKHGVQILEVAPSMEPVSEDAQADGASKPSRQARRSQEASRSRSRALTWQGSESLPDGLPLQQGSTRQRSSPRTALNTRQQPASDDPFWMDN</sequence>
<dbReference type="GO" id="GO:0015145">
    <property type="term" value="F:monosaccharide transmembrane transporter activity"/>
    <property type="evidence" value="ECO:0007669"/>
    <property type="project" value="InterPro"/>
</dbReference>
<dbReference type="PANTHER" id="PTHR23500:SF357">
    <property type="entry name" value="IP12678P"/>
    <property type="match status" value="1"/>
</dbReference>
<dbReference type="PROSITE" id="PS50850">
    <property type="entry name" value="MFS"/>
    <property type="match status" value="1"/>
</dbReference>
<dbReference type="InterPro" id="IPR044778">
    <property type="entry name" value="MFS_STP/MST-like_plant"/>
</dbReference>
<keyword evidence="6" id="KW-0769">Symport</keyword>
<dbReference type="PANTHER" id="PTHR23500">
    <property type="entry name" value="SOLUTE CARRIER FAMILY 2, FACILITATED GLUCOSE TRANSPORTER"/>
    <property type="match status" value="1"/>
</dbReference>
<proteinExistence type="inferred from homology"/>
<dbReference type="GO" id="GO:0015293">
    <property type="term" value="F:symporter activity"/>
    <property type="evidence" value="ECO:0007669"/>
    <property type="project" value="UniProtKB-KW"/>
</dbReference>
<dbReference type="InterPro" id="IPR005828">
    <property type="entry name" value="MFS_sugar_transport-like"/>
</dbReference>